<reference evidence="1 2" key="1">
    <citation type="submission" date="2021-06" db="EMBL/GenBank/DDBJ databases">
        <title>A haploid diamondback moth (Plutella xylostella L.) genome assembly resolves 31 chromosomes and identifies a diamide resistance mutation.</title>
        <authorList>
            <person name="Ward C.M."/>
            <person name="Perry K.D."/>
            <person name="Baker G."/>
            <person name="Powis K."/>
            <person name="Heckel D.G."/>
            <person name="Baxter S.W."/>
        </authorList>
    </citation>
    <scope>NUCLEOTIDE SEQUENCE [LARGE SCALE GENOMIC DNA]</scope>
    <source>
        <strain evidence="1 2">LV</strain>
        <tissue evidence="1">Single pupa</tissue>
    </source>
</reference>
<evidence type="ECO:0000313" key="2">
    <source>
        <dbReference type="Proteomes" id="UP000823941"/>
    </source>
</evidence>
<accession>A0ABQ7PQQ7</accession>
<name>A0ABQ7PQQ7_PLUXY</name>
<sequence length="70" mass="7730">MSNVALVNSPKPQLYKSTISLTLLSTFKALVIGAFARRLVLPGLRYAEQPGRAAPQPPRALTRHHQAYVF</sequence>
<comment type="caution">
    <text evidence="1">The sequence shown here is derived from an EMBL/GenBank/DDBJ whole genome shotgun (WGS) entry which is preliminary data.</text>
</comment>
<gene>
    <name evidence="1" type="ORF">JYU34_022324</name>
</gene>
<dbReference type="Proteomes" id="UP000823941">
    <property type="component" value="Chromosome 31"/>
</dbReference>
<keyword evidence="2" id="KW-1185">Reference proteome</keyword>
<organism evidence="1 2">
    <name type="scientific">Plutella xylostella</name>
    <name type="common">Diamondback moth</name>
    <name type="synonym">Plutella maculipennis</name>
    <dbReference type="NCBI Taxonomy" id="51655"/>
    <lineage>
        <taxon>Eukaryota</taxon>
        <taxon>Metazoa</taxon>
        <taxon>Ecdysozoa</taxon>
        <taxon>Arthropoda</taxon>
        <taxon>Hexapoda</taxon>
        <taxon>Insecta</taxon>
        <taxon>Pterygota</taxon>
        <taxon>Neoptera</taxon>
        <taxon>Endopterygota</taxon>
        <taxon>Lepidoptera</taxon>
        <taxon>Glossata</taxon>
        <taxon>Ditrysia</taxon>
        <taxon>Yponomeutoidea</taxon>
        <taxon>Plutellidae</taxon>
        <taxon>Plutella</taxon>
    </lineage>
</organism>
<evidence type="ECO:0000313" key="1">
    <source>
        <dbReference type="EMBL" id="KAG7295318.1"/>
    </source>
</evidence>
<protein>
    <submittedName>
        <fullName evidence="1">Uncharacterized protein</fullName>
    </submittedName>
</protein>
<proteinExistence type="predicted"/>
<dbReference type="EMBL" id="JAHIBW010000031">
    <property type="protein sequence ID" value="KAG7295318.1"/>
    <property type="molecule type" value="Genomic_DNA"/>
</dbReference>